<dbReference type="AlphaFoldDB" id="A0A6S7KP37"/>
<dbReference type="GO" id="GO:0008270">
    <property type="term" value="F:zinc ion binding"/>
    <property type="evidence" value="ECO:0007669"/>
    <property type="project" value="UniProtKB-KW"/>
</dbReference>
<organism evidence="4 5">
    <name type="scientific">Paramuricea clavata</name>
    <name type="common">Red gorgonian</name>
    <name type="synonym">Violescent sea-whip</name>
    <dbReference type="NCBI Taxonomy" id="317549"/>
    <lineage>
        <taxon>Eukaryota</taxon>
        <taxon>Metazoa</taxon>
        <taxon>Cnidaria</taxon>
        <taxon>Anthozoa</taxon>
        <taxon>Octocorallia</taxon>
        <taxon>Malacalcyonacea</taxon>
        <taxon>Plexauridae</taxon>
        <taxon>Paramuricea</taxon>
    </lineage>
</organism>
<dbReference type="EMBL" id="CACRXK020015687">
    <property type="protein sequence ID" value="CAB4028742.1"/>
    <property type="molecule type" value="Genomic_DNA"/>
</dbReference>
<comment type="caution">
    <text evidence="4">The sequence shown here is derived from an EMBL/GenBank/DDBJ whole genome shotgun (WGS) entry which is preliminary data.</text>
</comment>
<dbReference type="InterPro" id="IPR001841">
    <property type="entry name" value="Znf_RING"/>
</dbReference>
<dbReference type="SMART" id="SM00184">
    <property type="entry name" value="RING"/>
    <property type="match status" value="1"/>
</dbReference>
<evidence type="ECO:0000313" key="4">
    <source>
        <dbReference type="EMBL" id="CAB4028742.1"/>
    </source>
</evidence>
<evidence type="ECO:0000256" key="3">
    <source>
        <dbReference type="ARBA" id="ARBA00022833"/>
    </source>
</evidence>
<name>A0A6S7KP37_PARCT</name>
<evidence type="ECO:0000256" key="1">
    <source>
        <dbReference type="ARBA" id="ARBA00022723"/>
    </source>
</evidence>
<dbReference type="PANTHER" id="PTHR45931:SF3">
    <property type="entry name" value="RING ZINC FINGER-CONTAINING PROTEIN"/>
    <property type="match status" value="1"/>
</dbReference>
<reference evidence="4" key="1">
    <citation type="submission" date="2020-04" db="EMBL/GenBank/DDBJ databases">
        <authorList>
            <person name="Alioto T."/>
            <person name="Alioto T."/>
            <person name="Gomez Garrido J."/>
        </authorList>
    </citation>
    <scope>NUCLEOTIDE SEQUENCE</scope>
    <source>
        <strain evidence="4">A484AB</strain>
    </source>
</reference>
<dbReference type="GO" id="GO:0005634">
    <property type="term" value="C:nucleus"/>
    <property type="evidence" value="ECO:0007669"/>
    <property type="project" value="TreeGrafter"/>
</dbReference>
<protein>
    <submittedName>
        <fullName evidence="4">RING finger 44-like</fullName>
    </submittedName>
</protein>
<dbReference type="Gene3D" id="3.30.40.10">
    <property type="entry name" value="Zinc/RING finger domain, C3HC4 (zinc finger)"/>
    <property type="match status" value="1"/>
</dbReference>
<evidence type="ECO:0000256" key="2">
    <source>
        <dbReference type="ARBA" id="ARBA00022771"/>
    </source>
</evidence>
<dbReference type="OrthoDB" id="1714475at2759"/>
<gene>
    <name evidence="4" type="ORF">PACLA_8A027475</name>
</gene>
<accession>A0A6S7KP37</accession>
<sequence length="315" mass="35765">MASSSSGADFLGNCSQCSKINMKLVHCPALAGRGRHYANLPGLSVHPQVLSRPPNQCCPTTHQPVYPSFPVRLNSVCNCSRCRITNVDRRLAMTPHMAVNSCWVNPVEVHNTNLNTNFIPNPLQSQPCLPPRHVGMTPIAPMDGLPINGMSALYHHHHHFHHYHYHHPTQSRNNLHPYALPVLHPRLRRQAGRMSRHNEENPVTPSFIPVLTSEAGVTWERRLETEQLENVVSLVVDEKPKGISKCVLENLVTYRVTSKDRHIGESRCVICLMDFEPKQQVRILPCLHEYHSKCIDKWLKSNRSCPICRKEIKIS</sequence>
<dbReference type="Proteomes" id="UP001152795">
    <property type="component" value="Unassembled WGS sequence"/>
</dbReference>
<keyword evidence="3" id="KW-0862">Zinc</keyword>
<dbReference type="Pfam" id="PF13639">
    <property type="entry name" value="zf-RING_2"/>
    <property type="match status" value="1"/>
</dbReference>
<proteinExistence type="predicted"/>
<dbReference type="PANTHER" id="PTHR45931">
    <property type="entry name" value="SI:CH211-59O9.10"/>
    <property type="match status" value="1"/>
</dbReference>
<dbReference type="InterPro" id="IPR051834">
    <property type="entry name" value="RING_finger_E3_ligase"/>
</dbReference>
<dbReference type="PROSITE" id="PS50089">
    <property type="entry name" value="ZF_RING_2"/>
    <property type="match status" value="1"/>
</dbReference>
<dbReference type="InterPro" id="IPR013083">
    <property type="entry name" value="Znf_RING/FYVE/PHD"/>
</dbReference>
<keyword evidence="1" id="KW-0479">Metal-binding</keyword>
<keyword evidence="5" id="KW-1185">Reference proteome</keyword>
<keyword evidence="2" id="KW-0863">Zinc-finger</keyword>
<evidence type="ECO:0000313" key="5">
    <source>
        <dbReference type="Proteomes" id="UP001152795"/>
    </source>
</evidence>
<dbReference type="GO" id="GO:0061630">
    <property type="term" value="F:ubiquitin protein ligase activity"/>
    <property type="evidence" value="ECO:0007669"/>
    <property type="project" value="TreeGrafter"/>
</dbReference>
<dbReference type="SUPFAM" id="SSF57850">
    <property type="entry name" value="RING/U-box"/>
    <property type="match status" value="1"/>
</dbReference>
<dbReference type="GO" id="GO:0006511">
    <property type="term" value="P:ubiquitin-dependent protein catabolic process"/>
    <property type="evidence" value="ECO:0007669"/>
    <property type="project" value="TreeGrafter"/>
</dbReference>